<dbReference type="GO" id="GO:0003677">
    <property type="term" value="F:DNA binding"/>
    <property type="evidence" value="ECO:0007669"/>
    <property type="project" value="InterPro"/>
</dbReference>
<feature type="transmembrane region" description="Helical" evidence="1">
    <location>
        <begin position="10"/>
        <end position="27"/>
    </location>
</feature>
<dbReference type="SUPFAM" id="SSF47781">
    <property type="entry name" value="RuvA domain 2-like"/>
    <property type="match status" value="1"/>
</dbReference>
<reference evidence="3" key="1">
    <citation type="journal article" date="2021" name="PeerJ">
        <title>Extensive microbial diversity within the chicken gut microbiome revealed by metagenomics and culture.</title>
        <authorList>
            <person name="Gilroy R."/>
            <person name="Ravi A."/>
            <person name="Getino M."/>
            <person name="Pursley I."/>
            <person name="Horton D.L."/>
            <person name="Alikhan N.F."/>
            <person name="Baker D."/>
            <person name="Gharbi K."/>
            <person name="Hall N."/>
            <person name="Watson M."/>
            <person name="Adriaenssens E.M."/>
            <person name="Foster-Nyarko E."/>
            <person name="Jarju S."/>
            <person name="Secka A."/>
            <person name="Antonio M."/>
            <person name="Oren A."/>
            <person name="Chaudhuri R.R."/>
            <person name="La Ragione R."/>
            <person name="Hildebrand F."/>
            <person name="Pallen M.J."/>
        </authorList>
    </citation>
    <scope>NUCLEOTIDE SEQUENCE</scope>
    <source>
        <strain evidence="3">B5-657</strain>
    </source>
</reference>
<dbReference type="Proteomes" id="UP000824229">
    <property type="component" value="Unassembled WGS sequence"/>
</dbReference>
<dbReference type="InterPro" id="IPR010994">
    <property type="entry name" value="RuvA_2-like"/>
</dbReference>
<dbReference type="SMART" id="SM00278">
    <property type="entry name" value="HhH1"/>
    <property type="match status" value="2"/>
</dbReference>
<gene>
    <name evidence="3" type="ORF">H9872_01355</name>
</gene>
<dbReference type="InterPro" id="IPR003583">
    <property type="entry name" value="Hlx-hairpin-Hlx_DNA-bd_motif"/>
</dbReference>
<dbReference type="GO" id="GO:0006281">
    <property type="term" value="P:DNA repair"/>
    <property type="evidence" value="ECO:0007669"/>
    <property type="project" value="InterPro"/>
</dbReference>
<dbReference type="GO" id="GO:0015628">
    <property type="term" value="P:protein secretion by the type II secretion system"/>
    <property type="evidence" value="ECO:0007669"/>
    <property type="project" value="TreeGrafter"/>
</dbReference>
<reference evidence="3" key="2">
    <citation type="submission" date="2021-04" db="EMBL/GenBank/DDBJ databases">
        <authorList>
            <person name="Gilroy R."/>
        </authorList>
    </citation>
    <scope>NUCLEOTIDE SEQUENCE</scope>
    <source>
        <strain evidence="3">B5-657</strain>
    </source>
</reference>
<evidence type="ECO:0000256" key="1">
    <source>
        <dbReference type="SAM" id="Phobius"/>
    </source>
</evidence>
<evidence type="ECO:0000313" key="4">
    <source>
        <dbReference type="Proteomes" id="UP000824229"/>
    </source>
</evidence>
<comment type="caution">
    <text evidence="3">The sequence shown here is derived from an EMBL/GenBank/DDBJ whole genome shotgun (WGS) entry which is preliminary data.</text>
</comment>
<dbReference type="AlphaFoldDB" id="A0A9E2K895"/>
<dbReference type="PANTHER" id="PTHR21180:SF32">
    <property type="entry name" value="ENDONUCLEASE_EXONUCLEASE_PHOSPHATASE FAMILY DOMAIN-CONTAINING PROTEIN 1"/>
    <property type="match status" value="1"/>
</dbReference>
<dbReference type="InterPro" id="IPR019554">
    <property type="entry name" value="Soluble_ligand-bd"/>
</dbReference>
<accession>A0A9E2K895</accession>
<keyword evidence="1" id="KW-1133">Transmembrane helix</keyword>
<dbReference type="InterPro" id="IPR004509">
    <property type="entry name" value="Competence_ComEA_HhH"/>
</dbReference>
<dbReference type="Gene3D" id="3.10.20.600">
    <property type="match status" value="1"/>
</dbReference>
<evidence type="ECO:0000313" key="3">
    <source>
        <dbReference type="EMBL" id="MBU3803394.1"/>
    </source>
</evidence>
<keyword evidence="1" id="KW-0812">Transmembrane</keyword>
<dbReference type="GO" id="GO:0015627">
    <property type="term" value="C:type II protein secretion system complex"/>
    <property type="evidence" value="ECO:0007669"/>
    <property type="project" value="TreeGrafter"/>
</dbReference>
<feature type="domain" description="Helix-hairpin-helix DNA-binding motif class 1" evidence="2">
    <location>
        <begin position="221"/>
        <end position="240"/>
    </location>
</feature>
<organism evidence="3 4">
    <name type="scientific">Candidatus Cellulosilyticum pullistercoris</name>
    <dbReference type="NCBI Taxonomy" id="2838521"/>
    <lineage>
        <taxon>Bacteria</taxon>
        <taxon>Bacillati</taxon>
        <taxon>Bacillota</taxon>
        <taxon>Clostridia</taxon>
        <taxon>Lachnospirales</taxon>
        <taxon>Cellulosilyticaceae</taxon>
        <taxon>Cellulosilyticum</taxon>
    </lineage>
</organism>
<feature type="domain" description="Helix-hairpin-helix DNA-binding motif class 1" evidence="2">
    <location>
        <begin position="191"/>
        <end position="210"/>
    </location>
</feature>
<sequence>MTAYIKENKWIIILISFIITNIGWMVYSHEMNQDTIQLEKGDLTLTQKEYEISEEIRQDKIISTEEKEVVQPIEVRDEATSIIEMVEEVEVPVYICGEVRRPGVYYVPVHAIINDVIEKCGGFTDEADPIAINLASSIVPNEKIIVPKIGEEIDKLMDSYDNRERIESNFVLSQADRNQSILINLNTATKEQLMTLNGIGEVKAAAIVAYRQEKGMFNSVDEIKNISGIGEKTFEKIKQFITT</sequence>
<dbReference type="PANTHER" id="PTHR21180">
    <property type="entry name" value="ENDONUCLEASE/EXONUCLEASE/PHOSPHATASE FAMILY DOMAIN-CONTAINING PROTEIN 1"/>
    <property type="match status" value="1"/>
</dbReference>
<keyword evidence="1" id="KW-0472">Membrane</keyword>
<dbReference type="Pfam" id="PF10531">
    <property type="entry name" value="SLBB"/>
    <property type="match status" value="1"/>
</dbReference>
<evidence type="ECO:0000259" key="2">
    <source>
        <dbReference type="SMART" id="SM00278"/>
    </source>
</evidence>
<dbReference type="NCBIfam" id="TIGR00426">
    <property type="entry name" value="competence protein ComEA helix-hairpin-helix repeat region"/>
    <property type="match status" value="1"/>
</dbReference>
<dbReference type="Pfam" id="PF12836">
    <property type="entry name" value="HHH_3"/>
    <property type="match status" value="1"/>
</dbReference>
<dbReference type="EMBL" id="JAHLFQ010000022">
    <property type="protein sequence ID" value="MBU3803394.1"/>
    <property type="molecule type" value="Genomic_DNA"/>
</dbReference>
<dbReference type="InterPro" id="IPR051675">
    <property type="entry name" value="Endo/Exo/Phosphatase_dom_1"/>
</dbReference>
<proteinExistence type="predicted"/>
<protein>
    <submittedName>
        <fullName evidence="3">Helix-hairpin-helix domain-containing protein</fullName>
    </submittedName>
</protein>
<dbReference type="Gene3D" id="1.10.150.280">
    <property type="entry name" value="AF1531-like domain"/>
    <property type="match status" value="1"/>
</dbReference>
<name>A0A9E2K895_9FIRM</name>
<dbReference type="SUPFAM" id="SSF142984">
    <property type="entry name" value="Nqo1 middle domain-like"/>
    <property type="match status" value="1"/>
</dbReference>